<dbReference type="AlphaFoldDB" id="A0A1D6LH43"/>
<dbReference type="InParanoid" id="A0A1D6LH43"/>
<organism evidence="1">
    <name type="scientific">Zea mays</name>
    <name type="common">Maize</name>
    <dbReference type="NCBI Taxonomy" id="4577"/>
    <lineage>
        <taxon>Eukaryota</taxon>
        <taxon>Viridiplantae</taxon>
        <taxon>Streptophyta</taxon>
        <taxon>Embryophyta</taxon>
        <taxon>Tracheophyta</taxon>
        <taxon>Spermatophyta</taxon>
        <taxon>Magnoliopsida</taxon>
        <taxon>Liliopsida</taxon>
        <taxon>Poales</taxon>
        <taxon>Poaceae</taxon>
        <taxon>PACMAD clade</taxon>
        <taxon>Panicoideae</taxon>
        <taxon>Andropogonodae</taxon>
        <taxon>Andropogoneae</taxon>
        <taxon>Tripsacinae</taxon>
        <taxon>Zea</taxon>
    </lineage>
</organism>
<reference evidence="1" key="1">
    <citation type="submission" date="2015-12" db="EMBL/GenBank/DDBJ databases">
        <title>Update maize B73 reference genome by single molecule sequencing technologies.</title>
        <authorList>
            <consortium name="Maize Genome Sequencing Project"/>
            <person name="Ware D."/>
        </authorList>
    </citation>
    <scope>NUCLEOTIDE SEQUENCE</scope>
    <source>
        <tissue evidence="1">Seedling</tissue>
    </source>
</reference>
<sequence length="99" mass="10589">MIFYAARPSIWTTCNGVRASPGTADTGRRNGLKPPGAAELAITAHRSLGGGKRLEQVRDHDPIWKRRMPFGAGTGSRGATEGLGHRRKHAMGNREGVNG</sequence>
<accession>A0A1D6LH43</accession>
<name>A0A1D6LH43_MAIZE</name>
<proteinExistence type="predicted"/>
<protein>
    <submittedName>
        <fullName evidence="1">Uncharacterized protein</fullName>
    </submittedName>
</protein>
<evidence type="ECO:0000313" key="1">
    <source>
        <dbReference type="EMBL" id="AQK79206.1"/>
    </source>
</evidence>
<gene>
    <name evidence="1" type="ORF">ZEAMMB73_Zm00001d035550</name>
</gene>
<dbReference type="EMBL" id="CM000782">
    <property type="protein sequence ID" value="AQK79206.1"/>
    <property type="molecule type" value="Genomic_DNA"/>
</dbReference>